<reference evidence="1 2" key="1">
    <citation type="submission" date="2018-12" db="EMBL/GenBank/DDBJ databases">
        <authorList>
            <consortium name="Pathogen Informatics"/>
        </authorList>
    </citation>
    <scope>NUCLEOTIDE SEQUENCE [LARGE SCALE GENOMIC DNA]</scope>
    <source>
        <strain evidence="1 2">NCTC8272</strain>
    </source>
</reference>
<evidence type="ECO:0000313" key="1">
    <source>
        <dbReference type="EMBL" id="VEA40418.1"/>
    </source>
</evidence>
<dbReference type="Proteomes" id="UP000277214">
    <property type="component" value="Chromosome 1"/>
</dbReference>
<gene>
    <name evidence="1" type="ORF">NCTC8272_03467</name>
</gene>
<proteinExistence type="predicted"/>
<dbReference type="EMBL" id="LR134149">
    <property type="protein sequence ID" value="VEA40418.1"/>
    <property type="molecule type" value="Genomic_DNA"/>
</dbReference>
<protein>
    <submittedName>
        <fullName evidence="1">Beta-fimbriae probable major subunit</fullName>
    </submittedName>
</protein>
<organism evidence="1 2">
    <name type="scientific">Salmonella enterica I</name>
    <dbReference type="NCBI Taxonomy" id="59201"/>
    <lineage>
        <taxon>Bacteria</taxon>
        <taxon>Pseudomonadati</taxon>
        <taxon>Pseudomonadota</taxon>
        <taxon>Gammaproteobacteria</taxon>
        <taxon>Enterobacterales</taxon>
        <taxon>Enterobacteriaceae</taxon>
        <taxon>Salmonella</taxon>
    </lineage>
</organism>
<accession>A0A447PNH1</accession>
<name>A0A447PNH1_SALET</name>
<evidence type="ECO:0000313" key="2">
    <source>
        <dbReference type="Proteomes" id="UP000277214"/>
    </source>
</evidence>
<sequence>MMNVMLTLTPVLNDNQFTHSTDMVMLESNLQWEVLTK</sequence>
<dbReference type="AlphaFoldDB" id="A0A447PNH1"/>